<dbReference type="Proteomes" id="UP000678374">
    <property type="component" value="Unassembled WGS sequence"/>
</dbReference>
<keyword evidence="6 12" id="KW-1003">Cell membrane</keyword>
<feature type="transmembrane region" description="Helical" evidence="13">
    <location>
        <begin position="158"/>
        <end position="181"/>
    </location>
</feature>
<feature type="transmembrane region" description="Helical" evidence="13">
    <location>
        <begin position="20"/>
        <end position="39"/>
    </location>
</feature>
<evidence type="ECO:0000256" key="8">
    <source>
        <dbReference type="ARBA" id="ARBA00022692"/>
    </source>
</evidence>
<comment type="similarity">
    <text evidence="3 12">Belongs to the CcmB/CycW/HelB family.</text>
</comment>
<organism evidence="14 15">
    <name type="scientific">Ideonella aquatica</name>
    <dbReference type="NCBI Taxonomy" id="2824119"/>
    <lineage>
        <taxon>Bacteria</taxon>
        <taxon>Pseudomonadati</taxon>
        <taxon>Pseudomonadota</taxon>
        <taxon>Betaproteobacteria</taxon>
        <taxon>Burkholderiales</taxon>
        <taxon>Sphaerotilaceae</taxon>
        <taxon>Ideonella</taxon>
    </lineage>
</organism>
<comment type="subcellular location">
    <subcellularLocation>
        <location evidence="2">Cell inner membrane</location>
        <topology evidence="2">Multi-pass membrane protein</topology>
    </subcellularLocation>
</comment>
<evidence type="ECO:0000256" key="9">
    <source>
        <dbReference type="ARBA" id="ARBA00022748"/>
    </source>
</evidence>
<keyword evidence="7 12" id="KW-0997">Cell inner membrane</keyword>
<evidence type="ECO:0000256" key="6">
    <source>
        <dbReference type="ARBA" id="ARBA00022475"/>
    </source>
</evidence>
<keyword evidence="15" id="KW-1185">Reference proteome</keyword>
<keyword evidence="11 12" id="KW-0472">Membrane</keyword>
<dbReference type="GO" id="GO:0017004">
    <property type="term" value="P:cytochrome complex assembly"/>
    <property type="evidence" value="ECO:0007669"/>
    <property type="project" value="UniProtKB-KW"/>
</dbReference>
<evidence type="ECO:0000256" key="13">
    <source>
        <dbReference type="SAM" id="Phobius"/>
    </source>
</evidence>
<feature type="transmembrane region" description="Helical" evidence="13">
    <location>
        <begin position="193"/>
        <end position="217"/>
    </location>
</feature>
<feature type="transmembrane region" description="Helical" evidence="13">
    <location>
        <begin position="129"/>
        <end position="152"/>
    </location>
</feature>
<accession>A0A941BI84</accession>
<evidence type="ECO:0000256" key="2">
    <source>
        <dbReference type="ARBA" id="ARBA00004429"/>
    </source>
</evidence>
<gene>
    <name evidence="14" type="primary">ccmB</name>
    <name evidence="14" type="ORF">KAK06_01310</name>
</gene>
<reference evidence="14" key="1">
    <citation type="submission" date="2021-04" db="EMBL/GenBank/DDBJ databases">
        <title>The genome sequence of Ideonella sp. 4Y11.</title>
        <authorList>
            <person name="Liu Y."/>
        </authorList>
    </citation>
    <scope>NUCLEOTIDE SEQUENCE</scope>
    <source>
        <strain evidence="14">4Y11</strain>
    </source>
</reference>
<name>A0A941BI84_9BURK</name>
<evidence type="ECO:0000256" key="4">
    <source>
        <dbReference type="ARBA" id="ARBA00016452"/>
    </source>
</evidence>
<dbReference type="InterPro" id="IPR026031">
    <property type="entry name" value="Cyt_c_CcmB_bac"/>
</dbReference>
<comment type="function">
    <text evidence="1 12">Required for the export of heme to the periplasm for the biogenesis of c-type cytochromes.</text>
</comment>
<dbReference type="InterPro" id="IPR003544">
    <property type="entry name" value="Cyt_c_biogenesis_CcmB"/>
</dbReference>
<keyword evidence="8 13" id="KW-0812">Transmembrane</keyword>
<proteinExistence type="inferred from homology"/>
<feature type="transmembrane region" description="Helical" evidence="13">
    <location>
        <begin position="96"/>
        <end position="117"/>
    </location>
</feature>
<evidence type="ECO:0000256" key="10">
    <source>
        <dbReference type="ARBA" id="ARBA00022989"/>
    </source>
</evidence>
<dbReference type="PIRSF" id="PIRSF002764">
    <property type="entry name" value="CcmB"/>
    <property type="match status" value="1"/>
</dbReference>
<dbReference type="NCBIfam" id="TIGR01190">
    <property type="entry name" value="ccmB"/>
    <property type="match status" value="1"/>
</dbReference>
<dbReference type="PRINTS" id="PR01414">
    <property type="entry name" value="CCMBBIOGNSIS"/>
</dbReference>
<evidence type="ECO:0000313" key="15">
    <source>
        <dbReference type="Proteomes" id="UP000678374"/>
    </source>
</evidence>
<evidence type="ECO:0000256" key="11">
    <source>
        <dbReference type="ARBA" id="ARBA00023136"/>
    </source>
</evidence>
<evidence type="ECO:0000256" key="12">
    <source>
        <dbReference type="PIRNR" id="PIRNR002764"/>
    </source>
</evidence>
<evidence type="ECO:0000256" key="1">
    <source>
        <dbReference type="ARBA" id="ARBA00002442"/>
    </source>
</evidence>
<dbReference type="PANTHER" id="PTHR30070:SF1">
    <property type="entry name" value="CYTOCHROME C BIOGENESIS B-RELATED"/>
    <property type="match status" value="1"/>
</dbReference>
<sequence length="218" mass="22258">MIDLLRRDLLLAARSPGQWLLPLAFFIAALALFPLGVGADATLLARIAPGVVWVCALLAMMLSVGTLFSGDWQDGTLEQMLIGRHWLPGLVAVRVLAHWLQGGAPLVLLSPLAGLLFNLDAATSGMLALALLLGTPVLSLLGALGGALTLGLRNGATLVFLLVLPLAVPALIFGSGAVVAAQHGESAQAPLSLLGALLILTTLVAPPAAAAALRIAVE</sequence>
<evidence type="ECO:0000256" key="5">
    <source>
        <dbReference type="ARBA" id="ARBA00022448"/>
    </source>
</evidence>
<feature type="transmembrane region" description="Helical" evidence="13">
    <location>
        <begin position="51"/>
        <end position="70"/>
    </location>
</feature>
<keyword evidence="5 12" id="KW-0813">Transport</keyword>
<dbReference type="Pfam" id="PF03379">
    <property type="entry name" value="CcmB"/>
    <property type="match status" value="1"/>
</dbReference>
<dbReference type="AlphaFoldDB" id="A0A941BI84"/>
<dbReference type="EMBL" id="JAGQDE010000001">
    <property type="protein sequence ID" value="MBQ0957583.1"/>
    <property type="molecule type" value="Genomic_DNA"/>
</dbReference>
<comment type="caution">
    <text evidence="14">The sequence shown here is derived from an EMBL/GenBank/DDBJ whole genome shotgun (WGS) entry which is preliminary data.</text>
</comment>
<evidence type="ECO:0000256" key="7">
    <source>
        <dbReference type="ARBA" id="ARBA00022519"/>
    </source>
</evidence>
<dbReference type="GO" id="GO:0015232">
    <property type="term" value="F:heme transmembrane transporter activity"/>
    <property type="evidence" value="ECO:0007669"/>
    <property type="project" value="InterPro"/>
</dbReference>
<evidence type="ECO:0000313" key="14">
    <source>
        <dbReference type="EMBL" id="MBQ0957583.1"/>
    </source>
</evidence>
<dbReference type="PANTHER" id="PTHR30070">
    <property type="entry name" value="HEME EXPORTER PROTEIN B"/>
    <property type="match status" value="1"/>
</dbReference>
<keyword evidence="10 13" id="KW-1133">Transmembrane helix</keyword>
<dbReference type="GO" id="GO:1903607">
    <property type="term" value="P:cytochrome c biosynthetic process"/>
    <property type="evidence" value="ECO:0007669"/>
    <property type="project" value="TreeGrafter"/>
</dbReference>
<keyword evidence="9 12" id="KW-0201">Cytochrome c-type biogenesis</keyword>
<evidence type="ECO:0000256" key="3">
    <source>
        <dbReference type="ARBA" id="ARBA00010544"/>
    </source>
</evidence>
<dbReference type="RefSeq" id="WP_210799896.1">
    <property type="nucleotide sequence ID" value="NZ_JAGQDE010000001.1"/>
</dbReference>
<dbReference type="GO" id="GO:0005886">
    <property type="term" value="C:plasma membrane"/>
    <property type="evidence" value="ECO:0007669"/>
    <property type="project" value="UniProtKB-SubCell"/>
</dbReference>
<protein>
    <recommendedName>
        <fullName evidence="4 12">Heme exporter protein B</fullName>
    </recommendedName>
</protein>